<feature type="compositionally biased region" description="Low complexity" evidence="1">
    <location>
        <begin position="10"/>
        <end position="26"/>
    </location>
</feature>
<evidence type="ECO:0000313" key="2">
    <source>
        <dbReference type="EMBL" id="KAG0247796.1"/>
    </source>
</evidence>
<sequence length="78" mass="8351">MTFFKLTGINTSSSSKKNKTASAANTPSQTPRTSVQLNASDIAALHSKSGPMTNENALDMLFEKATMGHMQALTMARM</sequence>
<accession>A0A9P6TVJ6</accession>
<dbReference type="EMBL" id="JAAAJA010001210">
    <property type="protein sequence ID" value="KAG0247796.1"/>
    <property type="molecule type" value="Genomic_DNA"/>
</dbReference>
<protein>
    <submittedName>
        <fullName evidence="2">Uncharacterized protein</fullName>
    </submittedName>
</protein>
<name>A0A9P6TVJ6_9FUNG</name>
<keyword evidence="3" id="KW-1185">Reference proteome</keyword>
<dbReference type="AlphaFoldDB" id="A0A9P6TVJ6"/>
<gene>
    <name evidence="2" type="ORF">BG011_000916</name>
</gene>
<proteinExistence type="predicted"/>
<comment type="caution">
    <text evidence="2">The sequence shown here is derived from an EMBL/GenBank/DDBJ whole genome shotgun (WGS) entry which is preliminary data.</text>
</comment>
<reference evidence="2" key="1">
    <citation type="journal article" date="2020" name="Fungal Divers.">
        <title>Resolving the Mortierellaceae phylogeny through synthesis of multi-gene phylogenetics and phylogenomics.</title>
        <authorList>
            <person name="Vandepol N."/>
            <person name="Liber J."/>
            <person name="Desiro A."/>
            <person name="Na H."/>
            <person name="Kennedy M."/>
            <person name="Barry K."/>
            <person name="Grigoriev I.V."/>
            <person name="Miller A.N."/>
            <person name="O'Donnell K."/>
            <person name="Stajich J.E."/>
            <person name="Bonito G."/>
        </authorList>
    </citation>
    <scope>NUCLEOTIDE SEQUENCE</scope>
    <source>
        <strain evidence="2">KOD948</strain>
    </source>
</reference>
<evidence type="ECO:0000256" key="1">
    <source>
        <dbReference type="SAM" id="MobiDB-lite"/>
    </source>
</evidence>
<evidence type="ECO:0000313" key="3">
    <source>
        <dbReference type="Proteomes" id="UP000726737"/>
    </source>
</evidence>
<dbReference type="OrthoDB" id="2398145at2759"/>
<organism evidence="2 3">
    <name type="scientific">Mortierella polycephala</name>
    <dbReference type="NCBI Taxonomy" id="41804"/>
    <lineage>
        <taxon>Eukaryota</taxon>
        <taxon>Fungi</taxon>
        <taxon>Fungi incertae sedis</taxon>
        <taxon>Mucoromycota</taxon>
        <taxon>Mortierellomycotina</taxon>
        <taxon>Mortierellomycetes</taxon>
        <taxon>Mortierellales</taxon>
        <taxon>Mortierellaceae</taxon>
        <taxon>Mortierella</taxon>
    </lineage>
</organism>
<dbReference type="Proteomes" id="UP000726737">
    <property type="component" value="Unassembled WGS sequence"/>
</dbReference>
<feature type="region of interest" description="Disordered" evidence="1">
    <location>
        <begin position="1"/>
        <end position="34"/>
    </location>
</feature>